<feature type="signal peptide" evidence="2">
    <location>
        <begin position="1"/>
        <end position="24"/>
    </location>
</feature>
<protein>
    <submittedName>
        <fullName evidence="3">Uncharacterized protein</fullName>
    </submittedName>
</protein>
<feature type="region of interest" description="Disordered" evidence="1">
    <location>
        <begin position="66"/>
        <end position="94"/>
    </location>
</feature>
<organism evidence="3 4">
    <name type="scientific">Candidatus Roizmanbacteria bacterium RIFOXYD1_FULL_38_12</name>
    <dbReference type="NCBI Taxonomy" id="1802093"/>
    <lineage>
        <taxon>Bacteria</taxon>
        <taxon>Candidatus Roizmaniibacteriota</taxon>
    </lineage>
</organism>
<evidence type="ECO:0000256" key="1">
    <source>
        <dbReference type="SAM" id="MobiDB-lite"/>
    </source>
</evidence>
<dbReference type="EMBL" id="MGBR01000001">
    <property type="protein sequence ID" value="OGK73805.1"/>
    <property type="molecule type" value="Genomic_DNA"/>
</dbReference>
<feature type="compositionally biased region" description="Pro residues" evidence="1">
    <location>
        <begin position="70"/>
        <end position="94"/>
    </location>
</feature>
<accession>A0A1F7L0Z8</accession>
<name>A0A1F7L0Z8_9BACT</name>
<reference evidence="3 4" key="1">
    <citation type="journal article" date="2016" name="Nat. Commun.">
        <title>Thousands of microbial genomes shed light on interconnected biogeochemical processes in an aquifer system.</title>
        <authorList>
            <person name="Anantharaman K."/>
            <person name="Brown C.T."/>
            <person name="Hug L.A."/>
            <person name="Sharon I."/>
            <person name="Castelle C.J."/>
            <person name="Probst A.J."/>
            <person name="Thomas B.C."/>
            <person name="Singh A."/>
            <person name="Wilkins M.J."/>
            <person name="Karaoz U."/>
            <person name="Brodie E.L."/>
            <person name="Williams K.H."/>
            <person name="Hubbard S.S."/>
            <person name="Banfield J.F."/>
        </authorList>
    </citation>
    <scope>NUCLEOTIDE SEQUENCE [LARGE SCALE GENOMIC DNA]</scope>
</reference>
<dbReference type="Proteomes" id="UP000177050">
    <property type="component" value="Unassembled WGS sequence"/>
</dbReference>
<evidence type="ECO:0000256" key="2">
    <source>
        <dbReference type="SAM" id="SignalP"/>
    </source>
</evidence>
<sequence>MKKHVVTISIANLVCAFLTRQIIAAGLPPPPSQETLDRLREMGRQNELKYGAGPVSNFATVTPRILPTATPTPSPLPTITPSPKPTLTPSPKPLPVQAVHKVQNTFSSIWRFIMGIFSTRK</sequence>
<feature type="chain" id="PRO_5009529535" evidence="2">
    <location>
        <begin position="25"/>
        <end position="121"/>
    </location>
</feature>
<gene>
    <name evidence="3" type="ORF">A3K52_03420</name>
</gene>
<keyword evidence="2" id="KW-0732">Signal</keyword>
<comment type="caution">
    <text evidence="3">The sequence shown here is derived from an EMBL/GenBank/DDBJ whole genome shotgun (WGS) entry which is preliminary data.</text>
</comment>
<dbReference type="AlphaFoldDB" id="A0A1F7L0Z8"/>
<evidence type="ECO:0000313" key="3">
    <source>
        <dbReference type="EMBL" id="OGK73805.1"/>
    </source>
</evidence>
<evidence type="ECO:0000313" key="4">
    <source>
        <dbReference type="Proteomes" id="UP000177050"/>
    </source>
</evidence>
<proteinExistence type="predicted"/>